<dbReference type="PANTHER" id="PTHR33591">
    <property type="entry name" value="BETA-CAROTENE ISOMERASE D27"/>
    <property type="match status" value="1"/>
</dbReference>
<dbReference type="ExpressionAtlas" id="A0A178WL30">
    <property type="expression patterns" value="baseline and differential"/>
</dbReference>
<protein>
    <submittedName>
        <fullName evidence="2">D27</fullName>
    </submittedName>
</protein>
<dbReference type="EMBL" id="LUHQ01000001">
    <property type="protein sequence ID" value="OAP18255.1"/>
    <property type="molecule type" value="Genomic_DNA"/>
</dbReference>
<sequence>MNTKLSLSQTKILTSTIGFNDIRSGLDRRSSISPTLCSKPVYSGKLKAAKETARIETSNTKNASIEDSFFSKIAINYLSKNLQDAAGISSSSKSTDYDRLVDTATRVSRNFDTKQQHEFVLSSLDRALPTVISSLIKMAFPPSKVSRELFALFTTISFAWLVGPSEVRETEVNGRKEKSVVYIEKCRFLEQSNCVGMCTHICKIPSQIFIKNSLGMPIYMEPDFNDLSCKMMFGREPPEIEDDPAMKQPCFEFCKSNKSYGVKH</sequence>
<dbReference type="Proteomes" id="UP000078284">
    <property type="component" value="Chromosome 1"/>
</dbReference>
<name>A0A178WL30_ARATH</name>
<feature type="domain" description="Beta-carotene isomerase D27-like C-terminal" evidence="1">
    <location>
        <begin position="160"/>
        <end position="241"/>
    </location>
</feature>
<organism evidence="2 3">
    <name type="scientific">Arabidopsis thaliana</name>
    <name type="common">Mouse-ear cress</name>
    <dbReference type="NCBI Taxonomy" id="3702"/>
    <lineage>
        <taxon>Eukaryota</taxon>
        <taxon>Viridiplantae</taxon>
        <taxon>Streptophyta</taxon>
        <taxon>Embryophyta</taxon>
        <taxon>Tracheophyta</taxon>
        <taxon>Spermatophyta</taxon>
        <taxon>Magnoliopsida</taxon>
        <taxon>eudicotyledons</taxon>
        <taxon>Gunneridae</taxon>
        <taxon>Pentapetalae</taxon>
        <taxon>rosids</taxon>
        <taxon>malvids</taxon>
        <taxon>Brassicales</taxon>
        <taxon>Brassicaceae</taxon>
        <taxon>Camelineae</taxon>
        <taxon>Arabidopsis</taxon>
    </lineage>
</organism>
<dbReference type="Pfam" id="PF13225">
    <property type="entry name" value="D27-like_C"/>
    <property type="match status" value="1"/>
</dbReference>
<accession>A0A178WL30</accession>
<reference evidence="3" key="1">
    <citation type="journal article" date="2016" name="Proc. Natl. Acad. Sci. U.S.A.">
        <title>Chromosome-level assembly of Arabidopsis thaliana Ler reveals the extent of translocation and inversion polymorphisms.</title>
        <authorList>
            <person name="Zapata L."/>
            <person name="Ding J."/>
            <person name="Willing E.M."/>
            <person name="Hartwig B."/>
            <person name="Bezdan D."/>
            <person name="Jiao W.B."/>
            <person name="Patel V."/>
            <person name="Velikkakam James G."/>
            <person name="Koornneef M."/>
            <person name="Ossowski S."/>
            <person name="Schneeberger K."/>
        </authorList>
    </citation>
    <scope>NUCLEOTIDE SEQUENCE [LARGE SCALE GENOMIC DNA]</scope>
    <source>
        <strain evidence="3">cv. Landsberg erecta</strain>
    </source>
</reference>
<gene>
    <name evidence="2" type="ordered locus">AXX17_At1g02270</name>
</gene>
<evidence type="ECO:0000313" key="2">
    <source>
        <dbReference type="EMBL" id="OAP18255.1"/>
    </source>
</evidence>
<comment type="caution">
    <text evidence="2">The sequence shown here is derived from an EMBL/GenBank/DDBJ whole genome shotgun (WGS) entry which is preliminary data.</text>
</comment>
<dbReference type="InterPro" id="IPR025114">
    <property type="entry name" value="D27-like_C"/>
</dbReference>
<dbReference type="GO" id="GO:0005506">
    <property type="term" value="F:iron ion binding"/>
    <property type="evidence" value="ECO:0007669"/>
    <property type="project" value="InterPro"/>
</dbReference>
<proteinExistence type="predicted"/>
<evidence type="ECO:0000313" key="3">
    <source>
        <dbReference type="Proteomes" id="UP000078284"/>
    </source>
</evidence>
<dbReference type="PANTHER" id="PTHR33591:SF1">
    <property type="entry name" value="BETA-CAROTENE ISOMERASE D27, CHLOROPLASTIC"/>
    <property type="match status" value="1"/>
</dbReference>
<dbReference type="InterPro" id="IPR038938">
    <property type="entry name" value="D27-like"/>
</dbReference>
<dbReference type="AlphaFoldDB" id="A0A178WL30"/>
<evidence type="ECO:0000259" key="1">
    <source>
        <dbReference type="Pfam" id="PF13225"/>
    </source>
</evidence>